<dbReference type="SUPFAM" id="SSF46785">
    <property type="entry name" value="Winged helix' DNA-binding domain"/>
    <property type="match status" value="1"/>
</dbReference>
<dbReference type="Proteomes" id="UP000253508">
    <property type="component" value="Unassembled WGS sequence"/>
</dbReference>
<dbReference type="GO" id="GO:0003700">
    <property type="term" value="F:DNA-binding transcription factor activity"/>
    <property type="evidence" value="ECO:0007669"/>
    <property type="project" value="InterPro"/>
</dbReference>
<name>A0A367Y6J3_9MICO</name>
<dbReference type="GO" id="GO:0006950">
    <property type="term" value="P:response to stress"/>
    <property type="evidence" value="ECO:0007669"/>
    <property type="project" value="TreeGrafter"/>
</dbReference>
<accession>A0A367Y6J3</accession>
<dbReference type="PANTHER" id="PTHR33164:SF57">
    <property type="entry name" value="MARR-FAMILY TRANSCRIPTIONAL REGULATOR"/>
    <property type="match status" value="1"/>
</dbReference>
<dbReference type="PROSITE" id="PS50995">
    <property type="entry name" value="HTH_MARR_2"/>
    <property type="match status" value="1"/>
</dbReference>
<proteinExistence type="predicted"/>
<evidence type="ECO:0000313" key="2">
    <source>
        <dbReference type="EMBL" id="RCK61484.1"/>
    </source>
</evidence>
<gene>
    <name evidence="2" type="ORF">DTO57_02235</name>
</gene>
<comment type="caution">
    <text evidence="2">The sequence shown here is derived from an EMBL/GenBank/DDBJ whole genome shotgun (WGS) entry which is preliminary data.</text>
</comment>
<organism evidence="2 3">
    <name type="scientific">Microbacterium sorbitolivorans</name>
    <dbReference type="NCBI Taxonomy" id="1867410"/>
    <lineage>
        <taxon>Bacteria</taxon>
        <taxon>Bacillati</taxon>
        <taxon>Actinomycetota</taxon>
        <taxon>Actinomycetes</taxon>
        <taxon>Micrococcales</taxon>
        <taxon>Microbacteriaceae</taxon>
        <taxon>Microbacterium</taxon>
    </lineage>
</organism>
<dbReference type="RefSeq" id="WP_114116589.1">
    <property type="nucleotide sequence ID" value="NZ_BMHU01000001.1"/>
</dbReference>
<dbReference type="Gene3D" id="1.10.10.10">
    <property type="entry name" value="Winged helix-like DNA-binding domain superfamily/Winged helix DNA-binding domain"/>
    <property type="match status" value="1"/>
</dbReference>
<dbReference type="Pfam" id="PF12802">
    <property type="entry name" value="MarR_2"/>
    <property type="match status" value="1"/>
</dbReference>
<dbReference type="InterPro" id="IPR039422">
    <property type="entry name" value="MarR/SlyA-like"/>
</dbReference>
<evidence type="ECO:0000259" key="1">
    <source>
        <dbReference type="PROSITE" id="PS50995"/>
    </source>
</evidence>
<dbReference type="PRINTS" id="PR00598">
    <property type="entry name" value="HTHMARR"/>
</dbReference>
<dbReference type="AlphaFoldDB" id="A0A367Y6J3"/>
<dbReference type="InterPro" id="IPR000835">
    <property type="entry name" value="HTH_MarR-typ"/>
</dbReference>
<dbReference type="OrthoDB" id="3178168at2"/>
<sequence>MTSPADTTRPTSAELRLANASWEALFRSQVVLMREFVAEQSWVEITQHEYDVLYTLAKAPDGLSLAEANRETLMTQGGLSKLVSRLVDRGFITRCTDDVDRRAVKLRLTEEGREMQRLVGRRHARSVAGVMRRALTPDQMEQLLELGTTIIANMSDPAPTSP</sequence>
<protein>
    <submittedName>
        <fullName evidence="2">MarR family transcriptional regulator</fullName>
    </submittedName>
</protein>
<dbReference type="InterPro" id="IPR036388">
    <property type="entry name" value="WH-like_DNA-bd_sf"/>
</dbReference>
<dbReference type="EMBL" id="QORO01000001">
    <property type="protein sequence ID" value="RCK61484.1"/>
    <property type="molecule type" value="Genomic_DNA"/>
</dbReference>
<evidence type="ECO:0000313" key="3">
    <source>
        <dbReference type="Proteomes" id="UP000253508"/>
    </source>
</evidence>
<feature type="domain" description="HTH marR-type" evidence="1">
    <location>
        <begin position="18"/>
        <end position="152"/>
    </location>
</feature>
<dbReference type="PANTHER" id="PTHR33164">
    <property type="entry name" value="TRANSCRIPTIONAL REGULATOR, MARR FAMILY"/>
    <property type="match status" value="1"/>
</dbReference>
<reference evidence="2 3" key="1">
    <citation type="submission" date="2018-07" db="EMBL/GenBank/DDBJ databases">
        <title>Microbacterium endoborsara sp. nov., a novel actinobacterium isolated from Borszczowia aralocaspica.</title>
        <authorList>
            <person name="An D."/>
        </authorList>
    </citation>
    <scope>NUCLEOTIDE SEQUENCE [LARGE SCALE GENOMIC DNA]</scope>
    <source>
        <strain evidence="2 3">C1.15228</strain>
    </source>
</reference>
<dbReference type="InterPro" id="IPR036390">
    <property type="entry name" value="WH_DNA-bd_sf"/>
</dbReference>
<keyword evidence="3" id="KW-1185">Reference proteome</keyword>
<dbReference type="SMART" id="SM00347">
    <property type="entry name" value="HTH_MARR"/>
    <property type="match status" value="1"/>
</dbReference>